<protein>
    <recommendedName>
        <fullName evidence="1">HD-GYP domain-containing protein</fullName>
    </recommendedName>
</protein>
<dbReference type="STRING" id="698758.AXY_00080"/>
<dbReference type="InterPro" id="IPR037522">
    <property type="entry name" value="HD_GYP_dom"/>
</dbReference>
<dbReference type="OrthoDB" id="9759601at2"/>
<keyword evidence="3" id="KW-1185">Reference proteome</keyword>
<dbReference type="RefSeq" id="WP_015008747.1">
    <property type="nucleotide sequence ID" value="NC_018704.1"/>
</dbReference>
<dbReference type="Pfam" id="PF13487">
    <property type="entry name" value="HD_5"/>
    <property type="match status" value="1"/>
</dbReference>
<dbReference type="PANTHER" id="PTHR43155:SF2">
    <property type="entry name" value="CYCLIC DI-GMP PHOSPHODIESTERASE PA4108"/>
    <property type="match status" value="1"/>
</dbReference>
<dbReference type="PROSITE" id="PS51832">
    <property type="entry name" value="HD_GYP"/>
    <property type="match status" value="1"/>
</dbReference>
<proteinExistence type="predicted"/>
<reference evidence="2 3" key="1">
    <citation type="submission" date="2011-01" db="EMBL/GenBank/DDBJ databases">
        <title>Whole genome sequence of Amphibacillus xylinus NBRC 15112.</title>
        <authorList>
            <person name="Nakazawa H."/>
            <person name="Katano Y."/>
            <person name="Nakamura S."/>
            <person name="Sasagawa M."/>
            <person name="Fukada J."/>
            <person name="Arai T."/>
            <person name="Sasakura N."/>
            <person name="Mochizuki D."/>
            <person name="Hosoyama A."/>
            <person name="Harada K."/>
            <person name="Horikawa H."/>
            <person name="Kato Y."/>
            <person name="Harada T."/>
            <person name="Sasaki K."/>
            <person name="Sekiguchi M."/>
            <person name="Hodoyama M."/>
            <person name="Nishiko R."/>
            <person name="Narita H."/>
            <person name="Hanamaki A."/>
            <person name="Hata C."/>
            <person name="Konno Y."/>
            <person name="Niimura Y."/>
            <person name="Yamazaki S."/>
            <person name="Fujita N."/>
        </authorList>
    </citation>
    <scope>NUCLEOTIDE SEQUENCE [LARGE SCALE GENOMIC DNA]</scope>
    <source>
        <strain evidence="3">ATCC 51415 / DSM 6626 / JCM 7361 / LMG 17667 / NBRC 15112 / Ep01</strain>
    </source>
</reference>
<dbReference type="Gene3D" id="1.10.3210.10">
    <property type="entry name" value="Hypothetical protein af1432"/>
    <property type="match status" value="1"/>
</dbReference>
<sequence length="363" mass="41713">MFVHPNQLVEKCLIVSDVYGPSNYPIIKKDTVITATHIKVLKSFLIDRVEVDPNLVNGQPFKPNQVIKVEEKPIKKRKVTMVNQSPFFEHYQSVVSEYEKLFLQWQSGSPLDINKVRQIIVPLLERVDQYQGLIFLLGKYTKKDKYLYQHSVAVSLLSTILAKRLGFERESIQIGIAAFIADSGMSKINQRILNLSRKLTHAELKEIKKHTTYSYRLIEKNAALTRSAKLAVLQHHERVDGKGYPLGLPKERINPYAMIIAIAAAFHAMTSNRLYQERVSFFEAIIEMKKLASKQFDERYLKVFTTCLEDALLDKKVYLSNEQSGTIVALRFTNIPEVIIQIDNTYEIISLLDQKDIKVKSII</sequence>
<name>K0IV30_AMPXN</name>
<dbReference type="SMART" id="SM00471">
    <property type="entry name" value="HDc"/>
    <property type="match status" value="1"/>
</dbReference>
<dbReference type="InterPro" id="IPR003607">
    <property type="entry name" value="HD/PDEase_dom"/>
</dbReference>
<dbReference type="eggNOG" id="COG2206">
    <property type="taxonomic scope" value="Bacteria"/>
</dbReference>
<dbReference type="Proteomes" id="UP000006294">
    <property type="component" value="Chromosome"/>
</dbReference>
<dbReference type="EMBL" id="AP012050">
    <property type="protein sequence ID" value="BAM46140.1"/>
    <property type="molecule type" value="Genomic_DNA"/>
</dbReference>
<feature type="domain" description="HD-GYP" evidence="1">
    <location>
        <begin position="125"/>
        <end position="320"/>
    </location>
</feature>
<organism evidence="2 3">
    <name type="scientific">Amphibacillus xylanus (strain ATCC 51415 / DSM 6626 / JCM 7361 / LMG 17667 / NBRC 15112 / Ep01)</name>
    <dbReference type="NCBI Taxonomy" id="698758"/>
    <lineage>
        <taxon>Bacteria</taxon>
        <taxon>Bacillati</taxon>
        <taxon>Bacillota</taxon>
        <taxon>Bacilli</taxon>
        <taxon>Bacillales</taxon>
        <taxon>Bacillaceae</taxon>
        <taxon>Amphibacillus</taxon>
    </lineage>
</organism>
<dbReference type="AlphaFoldDB" id="K0IV30"/>
<dbReference type="CDD" id="cd00077">
    <property type="entry name" value="HDc"/>
    <property type="match status" value="1"/>
</dbReference>
<accession>K0IV30</accession>
<evidence type="ECO:0000313" key="2">
    <source>
        <dbReference type="EMBL" id="BAM46140.1"/>
    </source>
</evidence>
<evidence type="ECO:0000259" key="1">
    <source>
        <dbReference type="PROSITE" id="PS51832"/>
    </source>
</evidence>
<evidence type="ECO:0000313" key="3">
    <source>
        <dbReference type="Proteomes" id="UP000006294"/>
    </source>
</evidence>
<dbReference type="SUPFAM" id="SSF109604">
    <property type="entry name" value="HD-domain/PDEase-like"/>
    <property type="match status" value="1"/>
</dbReference>
<dbReference type="KEGG" id="axl:AXY_00080"/>
<dbReference type="PANTHER" id="PTHR43155">
    <property type="entry name" value="CYCLIC DI-GMP PHOSPHODIESTERASE PA4108-RELATED"/>
    <property type="match status" value="1"/>
</dbReference>
<dbReference type="HOGENOM" id="CLU_000445_92_1_9"/>
<gene>
    <name evidence="2" type="ordered locus">AXY_00080</name>
</gene>